<keyword evidence="4 13" id="KW-0004">4Fe-4S</keyword>
<dbReference type="HAMAP" id="MF_01694">
    <property type="entry name" value="BioB"/>
    <property type="match status" value="1"/>
</dbReference>
<evidence type="ECO:0000256" key="6">
    <source>
        <dbReference type="ARBA" id="ARBA00022691"/>
    </source>
</evidence>
<evidence type="ECO:0000313" key="16">
    <source>
        <dbReference type="EMBL" id="SNR96538.1"/>
    </source>
</evidence>
<dbReference type="InterPro" id="IPR013785">
    <property type="entry name" value="Aldolase_TIM"/>
</dbReference>
<dbReference type="SUPFAM" id="SSF102114">
    <property type="entry name" value="Radical SAM enzymes"/>
    <property type="match status" value="1"/>
</dbReference>
<feature type="binding site" evidence="13 14">
    <location>
        <position position="89"/>
    </location>
    <ligand>
        <name>[4Fe-4S] cluster</name>
        <dbReference type="ChEBI" id="CHEBI:49883"/>
        <note>4Fe-4S-S-AdoMet</note>
    </ligand>
</feature>
<feature type="binding site" evidence="13 14">
    <location>
        <position position="217"/>
    </location>
    <ligand>
        <name>[2Fe-2S] cluster</name>
        <dbReference type="ChEBI" id="CHEBI:190135"/>
    </ligand>
</feature>
<sequence>MICSSGEAPHDSLDRAVALALQGRALDAPALAAVLACCAAGNAQGGAAEVPRLLAGARAVRERHAGRRLEFCAIVNAKSGACSEDCAFCAQSSRHRTQSPRHPFLEPAEIVRAASAMQARGATRFGIVASGLAPTEAEFRALCEAVTLVRAAGLAPDVSVGLLTRERLRRLKAAGLSGVHHNLEVARSFFPRVCTTHSYEEDVEAVRLALEEGLFVCSGGIFGLGESWEQRAELAATLRELGVRHVPVNFLVPIAGTRMADRAPLGPSEALRILALLRLMLPEAALRVCGGRGLVFGAAGGEGQRELFDSGASGIMIGDYLTVAGTPPEADLALAEALGLAVAGQGG</sequence>
<keyword evidence="6 13" id="KW-0949">S-adenosyl-L-methionine</keyword>
<evidence type="ECO:0000256" key="13">
    <source>
        <dbReference type="HAMAP-Rule" id="MF_01694"/>
    </source>
</evidence>
<dbReference type="SFLD" id="SFLDG01278">
    <property type="entry name" value="biotin_synthase_like"/>
    <property type="match status" value="1"/>
</dbReference>
<accession>A0A239ANG6</accession>
<gene>
    <name evidence="13" type="primary">bioB</name>
    <name evidence="16" type="ORF">SAMN04488503_2080</name>
</gene>
<dbReference type="InterPro" id="IPR007197">
    <property type="entry name" value="rSAM"/>
</dbReference>
<evidence type="ECO:0000256" key="12">
    <source>
        <dbReference type="ARBA" id="ARBA00051157"/>
    </source>
</evidence>
<evidence type="ECO:0000256" key="4">
    <source>
        <dbReference type="ARBA" id="ARBA00022485"/>
    </source>
</evidence>
<evidence type="ECO:0000256" key="5">
    <source>
        <dbReference type="ARBA" id="ARBA00022679"/>
    </source>
</evidence>
<evidence type="ECO:0000256" key="1">
    <source>
        <dbReference type="ARBA" id="ARBA00004942"/>
    </source>
</evidence>
<dbReference type="Proteomes" id="UP000198324">
    <property type="component" value="Unassembled WGS sequence"/>
</dbReference>
<dbReference type="InterPro" id="IPR058240">
    <property type="entry name" value="rSAM_sf"/>
</dbReference>
<keyword evidence="11 13" id="KW-0411">Iron-sulfur</keyword>
<feature type="binding site" evidence="13 14">
    <location>
        <position position="82"/>
    </location>
    <ligand>
        <name>[4Fe-4S] cluster</name>
        <dbReference type="ChEBI" id="CHEBI:49883"/>
        <note>4Fe-4S-S-AdoMet</note>
    </ligand>
</feature>
<dbReference type="Gene3D" id="3.20.20.70">
    <property type="entry name" value="Aldolase class I"/>
    <property type="match status" value="1"/>
</dbReference>
<dbReference type="Pfam" id="PF06968">
    <property type="entry name" value="BATS"/>
    <property type="match status" value="1"/>
</dbReference>
<dbReference type="PANTHER" id="PTHR22976:SF2">
    <property type="entry name" value="BIOTIN SYNTHASE, MITOCHONDRIAL"/>
    <property type="match status" value="1"/>
</dbReference>
<reference evidence="16 17" key="1">
    <citation type="submission" date="2017-06" db="EMBL/GenBank/DDBJ databases">
        <authorList>
            <person name="Kim H.J."/>
            <person name="Triplett B.A."/>
        </authorList>
    </citation>
    <scope>NUCLEOTIDE SEQUENCE [LARGE SCALE GENOMIC DNA]</scope>
    <source>
        <strain evidence="16 17">DSM 13116</strain>
    </source>
</reference>
<comment type="caution">
    <text evidence="13">Lacks conserved residue(s) required for the propagation of feature annotation.</text>
</comment>
<keyword evidence="8 13" id="KW-0479">Metal-binding</keyword>
<evidence type="ECO:0000256" key="7">
    <source>
        <dbReference type="ARBA" id="ARBA00022714"/>
    </source>
</evidence>
<dbReference type="RefSeq" id="WP_089274309.1">
    <property type="nucleotide sequence ID" value="NZ_FZOC01000004.1"/>
</dbReference>
<keyword evidence="5 13" id="KW-0808">Transferase</keyword>
<evidence type="ECO:0000256" key="2">
    <source>
        <dbReference type="ARBA" id="ARBA00010765"/>
    </source>
</evidence>
<dbReference type="InterPro" id="IPR024177">
    <property type="entry name" value="Biotin_synthase"/>
</dbReference>
<dbReference type="SFLD" id="SFLDS00029">
    <property type="entry name" value="Radical_SAM"/>
    <property type="match status" value="1"/>
</dbReference>
<dbReference type="EMBL" id="FZOC01000004">
    <property type="protein sequence ID" value="SNR96538.1"/>
    <property type="molecule type" value="Genomic_DNA"/>
</dbReference>
<evidence type="ECO:0000256" key="8">
    <source>
        <dbReference type="ARBA" id="ARBA00022723"/>
    </source>
</evidence>
<proteinExistence type="inferred from homology"/>
<dbReference type="GO" id="GO:0051539">
    <property type="term" value="F:4 iron, 4 sulfur cluster binding"/>
    <property type="evidence" value="ECO:0007669"/>
    <property type="project" value="UniProtKB-KW"/>
</dbReference>
<evidence type="ECO:0000256" key="3">
    <source>
        <dbReference type="ARBA" id="ARBA00012236"/>
    </source>
</evidence>
<dbReference type="AlphaFoldDB" id="A0A239ANG6"/>
<evidence type="ECO:0000256" key="11">
    <source>
        <dbReference type="ARBA" id="ARBA00023014"/>
    </source>
</evidence>
<dbReference type="PANTHER" id="PTHR22976">
    <property type="entry name" value="BIOTIN SYNTHASE"/>
    <property type="match status" value="1"/>
</dbReference>
<dbReference type="PIRSF" id="PIRSF001619">
    <property type="entry name" value="Biotin_synth"/>
    <property type="match status" value="1"/>
</dbReference>
<comment type="cofactor">
    <cofactor evidence="13 14">
        <name>[4Fe-4S] cluster</name>
        <dbReference type="ChEBI" id="CHEBI:49883"/>
    </cofactor>
    <text evidence="13 14">Binds 1 [4Fe-4S] cluster. The cluster is coordinated with 3 cysteines and an exchangeable S-adenosyl-L-methionine.</text>
</comment>
<feature type="domain" description="Radical SAM core" evidence="15">
    <location>
        <begin position="64"/>
        <end position="292"/>
    </location>
</feature>
<dbReference type="GO" id="GO:0005506">
    <property type="term" value="F:iron ion binding"/>
    <property type="evidence" value="ECO:0007669"/>
    <property type="project" value="UniProtKB-UniRule"/>
</dbReference>
<comment type="pathway">
    <text evidence="1 13">Cofactor biosynthesis; biotin biosynthesis; biotin from 7,8-diaminononanoate: step 2/2.</text>
</comment>
<keyword evidence="10 13" id="KW-0408">Iron</keyword>
<comment type="subunit">
    <text evidence="13">Homodimer.</text>
</comment>
<dbReference type="SFLD" id="SFLDG01060">
    <property type="entry name" value="BATS_domain_containing"/>
    <property type="match status" value="1"/>
</dbReference>
<organism evidence="16 17">
    <name type="scientific">Humidesulfovibrio mexicanus</name>
    <dbReference type="NCBI Taxonomy" id="147047"/>
    <lineage>
        <taxon>Bacteria</taxon>
        <taxon>Pseudomonadati</taxon>
        <taxon>Thermodesulfobacteriota</taxon>
        <taxon>Desulfovibrionia</taxon>
        <taxon>Desulfovibrionales</taxon>
        <taxon>Desulfovibrionaceae</taxon>
        <taxon>Humidesulfovibrio</taxon>
    </lineage>
</organism>
<comment type="similarity">
    <text evidence="2 13">Belongs to the radical SAM superfamily. Biotin synthase family.</text>
</comment>
<evidence type="ECO:0000256" key="9">
    <source>
        <dbReference type="ARBA" id="ARBA00022756"/>
    </source>
</evidence>
<dbReference type="InterPro" id="IPR002684">
    <property type="entry name" value="Biotin_synth/BioAB"/>
</dbReference>
<dbReference type="OrthoDB" id="9786826at2"/>
<dbReference type="InterPro" id="IPR010722">
    <property type="entry name" value="BATS_dom"/>
</dbReference>
<dbReference type="Pfam" id="PF04055">
    <property type="entry name" value="Radical_SAM"/>
    <property type="match status" value="1"/>
</dbReference>
<evidence type="ECO:0000256" key="10">
    <source>
        <dbReference type="ARBA" id="ARBA00023004"/>
    </source>
</evidence>
<feature type="binding site" evidence="13 14">
    <location>
        <position position="287"/>
    </location>
    <ligand>
        <name>[2Fe-2S] cluster</name>
        <dbReference type="ChEBI" id="CHEBI:190135"/>
    </ligand>
</feature>
<evidence type="ECO:0000256" key="14">
    <source>
        <dbReference type="PIRSR" id="PIRSR001619-1"/>
    </source>
</evidence>
<feature type="binding site" evidence="13 14">
    <location>
        <position position="86"/>
    </location>
    <ligand>
        <name>[4Fe-4S] cluster</name>
        <dbReference type="ChEBI" id="CHEBI:49883"/>
        <note>4Fe-4S-S-AdoMet</note>
    </ligand>
</feature>
<comment type="function">
    <text evidence="13">Catalyzes the conversion of dethiobiotin (DTB) to biotin by the insertion of a sulfur atom into dethiobiotin via a radical-based mechanism.</text>
</comment>
<evidence type="ECO:0000259" key="15">
    <source>
        <dbReference type="PROSITE" id="PS51918"/>
    </source>
</evidence>
<dbReference type="CDD" id="cd01335">
    <property type="entry name" value="Radical_SAM"/>
    <property type="match status" value="1"/>
</dbReference>
<protein>
    <recommendedName>
        <fullName evidence="3 13">Biotin synthase</fullName>
        <ecNumber evidence="3 13">2.8.1.6</ecNumber>
    </recommendedName>
</protein>
<dbReference type="SMART" id="SM00729">
    <property type="entry name" value="Elp3"/>
    <property type="match status" value="1"/>
</dbReference>
<keyword evidence="17" id="KW-1185">Reference proteome</keyword>
<dbReference type="GO" id="GO:0009102">
    <property type="term" value="P:biotin biosynthetic process"/>
    <property type="evidence" value="ECO:0007669"/>
    <property type="project" value="UniProtKB-UniRule"/>
</dbReference>
<keyword evidence="7 13" id="KW-0001">2Fe-2S</keyword>
<dbReference type="GO" id="GO:0051537">
    <property type="term" value="F:2 iron, 2 sulfur cluster binding"/>
    <property type="evidence" value="ECO:0007669"/>
    <property type="project" value="UniProtKB-KW"/>
</dbReference>
<dbReference type="UniPathway" id="UPA00078">
    <property type="reaction ID" value="UER00162"/>
</dbReference>
<comment type="catalytic activity">
    <reaction evidence="12 13">
        <text>(4R,5S)-dethiobiotin + (sulfur carrier)-SH + 2 reduced [2Fe-2S]-[ferredoxin] + 2 S-adenosyl-L-methionine = (sulfur carrier)-H + biotin + 2 5'-deoxyadenosine + 2 L-methionine + 2 oxidized [2Fe-2S]-[ferredoxin]</text>
        <dbReference type="Rhea" id="RHEA:22060"/>
        <dbReference type="Rhea" id="RHEA-COMP:10000"/>
        <dbReference type="Rhea" id="RHEA-COMP:10001"/>
        <dbReference type="Rhea" id="RHEA-COMP:14737"/>
        <dbReference type="Rhea" id="RHEA-COMP:14739"/>
        <dbReference type="ChEBI" id="CHEBI:17319"/>
        <dbReference type="ChEBI" id="CHEBI:29917"/>
        <dbReference type="ChEBI" id="CHEBI:33737"/>
        <dbReference type="ChEBI" id="CHEBI:33738"/>
        <dbReference type="ChEBI" id="CHEBI:57586"/>
        <dbReference type="ChEBI" id="CHEBI:57844"/>
        <dbReference type="ChEBI" id="CHEBI:59789"/>
        <dbReference type="ChEBI" id="CHEBI:64428"/>
        <dbReference type="ChEBI" id="CHEBI:149473"/>
        <dbReference type="EC" id="2.8.1.6"/>
    </reaction>
</comment>
<keyword evidence="9 13" id="KW-0093">Biotin biosynthesis</keyword>
<dbReference type="InterPro" id="IPR006638">
    <property type="entry name" value="Elp3/MiaA/NifB-like_rSAM"/>
</dbReference>
<name>A0A239ANG6_9BACT</name>
<dbReference type="NCBIfam" id="TIGR00433">
    <property type="entry name" value="bioB"/>
    <property type="match status" value="1"/>
</dbReference>
<comment type="cofactor">
    <cofactor evidence="14">
        <name>[2Fe-2S] cluster</name>
        <dbReference type="ChEBI" id="CHEBI:190135"/>
    </cofactor>
    <text evidence="14">Binds 1 [2Fe-2S] cluster. The cluster is coordinated with 3 cysteines and 1 arginine.</text>
</comment>
<dbReference type="PROSITE" id="PS51918">
    <property type="entry name" value="RADICAL_SAM"/>
    <property type="match status" value="1"/>
</dbReference>
<dbReference type="GO" id="GO:0004076">
    <property type="term" value="F:biotin synthase activity"/>
    <property type="evidence" value="ECO:0007669"/>
    <property type="project" value="UniProtKB-UniRule"/>
</dbReference>
<dbReference type="SMART" id="SM00876">
    <property type="entry name" value="BATS"/>
    <property type="match status" value="1"/>
</dbReference>
<dbReference type="EC" id="2.8.1.6" evidence="3 13"/>
<evidence type="ECO:0000313" key="17">
    <source>
        <dbReference type="Proteomes" id="UP000198324"/>
    </source>
</evidence>
<comment type="cofactor">
    <cofactor evidence="13">
        <name>[2Fe-2S] cluster</name>
        <dbReference type="ChEBI" id="CHEBI:190135"/>
    </cofactor>
    <text evidence="13">Binds 1 [2Fe-2S] cluster. The cluster is coordinated with 3 cysteines and 1 arginine.</text>
</comment>